<dbReference type="EMBL" id="PDDY01000004">
    <property type="protein sequence ID" value="PEH37498.1"/>
    <property type="molecule type" value="Genomic_DNA"/>
</dbReference>
<name>A0A095F3T8_BURGA</name>
<dbReference type="RefSeq" id="WP_042286125.1">
    <property type="nucleotide sequence ID" value="NZ_CADEPO010000014.1"/>
</dbReference>
<evidence type="ECO:0000313" key="4">
    <source>
        <dbReference type="Proteomes" id="UP000029590"/>
    </source>
</evidence>
<dbReference type="InterPro" id="IPR039375">
    <property type="entry name" value="NodN-like"/>
</dbReference>
<dbReference type="KEGG" id="bgo:BM43_366"/>
<organism evidence="3 5">
    <name type="scientific">Burkholderia gladioli</name>
    <name type="common">Pseudomonas marginata</name>
    <name type="synonym">Phytomonas marginata</name>
    <dbReference type="NCBI Taxonomy" id="28095"/>
    <lineage>
        <taxon>Bacteria</taxon>
        <taxon>Pseudomonadati</taxon>
        <taxon>Pseudomonadota</taxon>
        <taxon>Betaproteobacteria</taxon>
        <taxon>Burkholderiales</taxon>
        <taxon>Burkholderiaceae</taxon>
        <taxon>Burkholderia</taxon>
    </lineage>
</organism>
<dbReference type="InterPro" id="IPR029069">
    <property type="entry name" value="HotDog_dom_sf"/>
</dbReference>
<dbReference type="OrthoDB" id="9801735at2"/>
<dbReference type="Proteomes" id="UP000029590">
    <property type="component" value="Unassembled WGS sequence"/>
</dbReference>
<evidence type="ECO:0000259" key="1">
    <source>
        <dbReference type="Pfam" id="PF01575"/>
    </source>
</evidence>
<reference evidence="3" key="2">
    <citation type="submission" date="2017-09" db="EMBL/GenBank/DDBJ databases">
        <title>FDA dAtabase for Regulatory Grade micrObial Sequences (FDA-ARGOS): Supporting development and validation of Infectious Disease Dx tests.</title>
        <authorList>
            <person name="Minogue T."/>
            <person name="Wolcott M."/>
            <person name="Wasieloski L."/>
            <person name="Aguilar W."/>
            <person name="Moore D."/>
            <person name="Tallon L.J."/>
            <person name="Sadzewicz L."/>
            <person name="Ott S."/>
            <person name="Zhao X."/>
            <person name="Nagaraj S."/>
            <person name="Vavikolanu K."/>
            <person name="Aluvathingal J."/>
            <person name="Nadendla S."/>
            <person name="Sichtig H."/>
        </authorList>
    </citation>
    <scope>NUCLEOTIDE SEQUENCE</scope>
    <source>
        <strain evidence="3">FDAARGOS_390</strain>
    </source>
</reference>
<dbReference type="Pfam" id="PF01575">
    <property type="entry name" value="MaoC_dehydratas"/>
    <property type="match status" value="1"/>
</dbReference>
<proteinExistence type="predicted"/>
<evidence type="ECO:0000313" key="3">
    <source>
        <dbReference type="EMBL" id="PEH37498.1"/>
    </source>
</evidence>
<accession>A0A095F3T8</accession>
<dbReference type="PANTHER" id="PTHR42993:SF1">
    <property type="entry name" value="MAOC-LIKE DEHYDRATASE DOMAIN-CONTAINING PROTEIN"/>
    <property type="match status" value="1"/>
</dbReference>
<reference evidence="5" key="3">
    <citation type="submission" date="2017-09" db="EMBL/GenBank/DDBJ databases">
        <title>FDA dAtabase for Regulatory Grade micrObial Sequences (FDA-ARGOS): Supporting development and validation of Infectious Disease Dx tests.</title>
        <authorList>
            <person name="Minogue T."/>
            <person name="Wolcott M."/>
            <person name="Wasieloski L."/>
            <person name="Aguilar W."/>
            <person name="Moore D."/>
            <person name="Tallon L."/>
            <person name="Sadzewicz L."/>
            <person name="Ott S."/>
            <person name="Zhao X."/>
            <person name="Nagaraj S."/>
            <person name="Vavikolanu K."/>
            <person name="Aluvathingal J."/>
            <person name="Nadendla S."/>
            <person name="Sichtig H."/>
        </authorList>
    </citation>
    <scope>NUCLEOTIDE SEQUENCE [LARGE SCALE GENOMIC DNA]</scope>
    <source>
        <strain evidence="5">FDAARGOS_390</strain>
    </source>
</reference>
<dbReference type="CDD" id="cd03450">
    <property type="entry name" value="NodN"/>
    <property type="match status" value="1"/>
</dbReference>
<reference evidence="2 4" key="1">
    <citation type="submission" date="2014-04" db="EMBL/GenBank/DDBJ databases">
        <authorList>
            <person name="Bishop-Lilly K.A."/>
            <person name="Broomall S.M."/>
            <person name="Chain P.S."/>
            <person name="Chertkov O."/>
            <person name="Coyne S.R."/>
            <person name="Daligault H.E."/>
            <person name="Davenport K.W."/>
            <person name="Erkkila T."/>
            <person name="Frey K.G."/>
            <person name="Gibbons H.S."/>
            <person name="Gu W."/>
            <person name="Jaissle J."/>
            <person name="Johnson S.L."/>
            <person name="Koroleva G.I."/>
            <person name="Ladner J.T."/>
            <person name="Lo C.-C."/>
            <person name="Minogue T.D."/>
            <person name="Munk C."/>
            <person name="Palacios G.F."/>
            <person name="Redden C.L."/>
            <person name="Rosenzweig C.N."/>
            <person name="Scholz M.B."/>
            <person name="Teshima H."/>
            <person name="Xu Y."/>
        </authorList>
    </citation>
    <scope>NUCLEOTIDE SEQUENCE [LARGE SCALE GENOMIC DNA]</scope>
    <source>
        <strain evidence="4">gladioli</strain>
        <strain evidence="2">Gladioli</strain>
    </source>
</reference>
<dbReference type="EMBL" id="JPGG01000017">
    <property type="protein sequence ID" value="KGC11600.1"/>
    <property type="molecule type" value="Genomic_DNA"/>
</dbReference>
<dbReference type="AlphaFoldDB" id="A0A095F3T8"/>
<dbReference type="SUPFAM" id="SSF54637">
    <property type="entry name" value="Thioesterase/thiol ester dehydrase-isomerase"/>
    <property type="match status" value="1"/>
</dbReference>
<gene>
    <name evidence="3" type="ORF">CRM94_23495</name>
    <name evidence="2" type="ORF">DM48_6955</name>
</gene>
<dbReference type="PANTHER" id="PTHR42993">
    <property type="entry name" value="MAOC-LIKE DEHYDRATASE DOMAIN-CONTAINING PROTEIN"/>
    <property type="match status" value="1"/>
</dbReference>
<sequence length="168" mass="18229">MSGDSTEKQPGQRPERPRIASVEALRALVGADGFASEWIVIEQSRVNQFADATNDHQWIHVDPERASRESPFGGPIAHGFLTLSLIPALMTDAIEFEQKMGVNYGLNRVRFLRPVPVGAKVRGLFAVKTAIDGKQGGLQCTWSVAVQVDSSGEPALACAAEFVTLHLF</sequence>
<accession>A0A0D5DMZ7</accession>
<comment type="caution">
    <text evidence="3">The sequence shown here is derived from an EMBL/GenBank/DDBJ whole genome shotgun (WGS) entry which is preliminary data.</text>
</comment>
<dbReference type="Proteomes" id="UP000220629">
    <property type="component" value="Unassembled WGS sequence"/>
</dbReference>
<evidence type="ECO:0000313" key="5">
    <source>
        <dbReference type="Proteomes" id="UP000220629"/>
    </source>
</evidence>
<protein>
    <submittedName>
        <fullName evidence="3">Dehydratase</fullName>
    </submittedName>
    <submittedName>
        <fullName evidence="2">MaoC like domain protein</fullName>
    </submittedName>
</protein>
<dbReference type="InterPro" id="IPR002539">
    <property type="entry name" value="MaoC-like_dom"/>
</dbReference>
<dbReference type="Gene3D" id="3.10.129.10">
    <property type="entry name" value="Hotdog Thioesterase"/>
    <property type="match status" value="1"/>
</dbReference>
<evidence type="ECO:0000313" key="2">
    <source>
        <dbReference type="EMBL" id="KGC11600.1"/>
    </source>
</evidence>
<feature type="domain" description="MaoC-like" evidence="1">
    <location>
        <begin position="35"/>
        <end position="136"/>
    </location>
</feature>